<reference evidence="1 4" key="1">
    <citation type="submission" date="2016-04" db="EMBL/GenBank/DDBJ databases">
        <title>Genome analyses suggest a sexual origin of heterokaryosis in a supposedly ancient asexual fungus.</title>
        <authorList>
            <person name="Ropars J."/>
            <person name="Sedzielewska K."/>
            <person name="Noel J."/>
            <person name="Charron P."/>
            <person name="Farinelli L."/>
            <person name="Marton T."/>
            <person name="Kruger M."/>
            <person name="Pelin A."/>
            <person name="Brachmann A."/>
            <person name="Corradi N."/>
        </authorList>
    </citation>
    <scope>NUCLEOTIDE SEQUENCE [LARGE SCALE GENOMIC DNA]</scope>
    <source>
        <strain evidence="1 4">A5</strain>
    </source>
</reference>
<organism evidence="2 3">
    <name type="scientific">Rhizophagus irregularis</name>
    <dbReference type="NCBI Taxonomy" id="588596"/>
    <lineage>
        <taxon>Eukaryota</taxon>
        <taxon>Fungi</taxon>
        <taxon>Fungi incertae sedis</taxon>
        <taxon>Mucoromycota</taxon>
        <taxon>Glomeromycotina</taxon>
        <taxon>Glomeromycetes</taxon>
        <taxon>Glomerales</taxon>
        <taxon>Glomeraceae</taxon>
        <taxon>Rhizophagus</taxon>
    </lineage>
</organism>
<dbReference type="VEuPathDB" id="FungiDB:RhiirFUN_025022"/>
<reference evidence="1 4" key="2">
    <citation type="submission" date="2017-09" db="EMBL/GenBank/DDBJ databases">
        <title>Extensive intraspecific genome diversity in a model arbuscular mycorrhizal fungus.</title>
        <authorList>
            <person name="Chen E.C."/>
            <person name="Morin E."/>
            <person name="Beaudet D."/>
            <person name="Noel J."/>
            <person name="Ndikumana S."/>
            <person name="Charron P."/>
            <person name="St-Onge C."/>
            <person name="Giorgi J."/>
            <person name="Grigoriev I.V."/>
            <person name="Roux C."/>
            <person name="Martin F.M."/>
            <person name="Corradi N."/>
        </authorList>
    </citation>
    <scope>NUCLEOTIDE SEQUENCE [LARGE SCALE GENOMIC DNA]</scope>
    <source>
        <strain evidence="1 4">A5</strain>
    </source>
</reference>
<comment type="caution">
    <text evidence="2">The sequence shown here is derived from an EMBL/GenBank/DDBJ whole genome shotgun (WGS) entry which is preliminary data.</text>
</comment>
<evidence type="ECO:0000313" key="4">
    <source>
        <dbReference type="Proteomes" id="UP000232722"/>
    </source>
</evidence>
<sequence length="71" mass="7472">MPDIELIAFDNSNITTVIAGGSTAPSKTSDLIDALANGSSSRAGESAIIEKSIILDSDSCEDTIQRVFKNR</sequence>
<gene>
    <name evidence="2" type="ORF">RhiirA1_448812</name>
    <name evidence="1" type="ORF">RhiirA5_414862</name>
</gene>
<dbReference type="Proteomes" id="UP000232722">
    <property type="component" value="Unassembled WGS sequence"/>
</dbReference>
<evidence type="ECO:0000313" key="1">
    <source>
        <dbReference type="EMBL" id="PKC10034.1"/>
    </source>
</evidence>
<dbReference type="VEuPathDB" id="FungiDB:RhiirA1_448812"/>
<name>A0A2I1EE28_9GLOM</name>
<dbReference type="EMBL" id="LLXJ01000411">
    <property type="protein sequence ID" value="PKC10034.1"/>
    <property type="molecule type" value="Genomic_DNA"/>
</dbReference>
<evidence type="ECO:0000313" key="2">
    <source>
        <dbReference type="EMBL" id="PKC75425.1"/>
    </source>
</evidence>
<protein>
    <submittedName>
        <fullName evidence="2">Uncharacterized protein</fullName>
    </submittedName>
</protein>
<proteinExistence type="predicted"/>
<reference evidence="2 3" key="3">
    <citation type="submission" date="2017-10" db="EMBL/GenBank/DDBJ databases">
        <title>Extensive intraspecific genome diversity in a model arbuscular mycorrhizal fungus.</title>
        <authorList>
            <person name="Chen E.C.H."/>
            <person name="Morin E."/>
            <person name="Baudet D."/>
            <person name="Noel J."/>
            <person name="Ndikumana S."/>
            <person name="Charron P."/>
            <person name="St-Onge C."/>
            <person name="Giorgi J."/>
            <person name="Grigoriev I.V."/>
            <person name="Roux C."/>
            <person name="Martin F.M."/>
            <person name="Corradi N."/>
        </authorList>
    </citation>
    <scope>NUCLEOTIDE SEQUENCE [LARGE SCALE GENOMIC DNA]</scope>
    <source>
        <strain evidence="2 3">A1</strain>
    </source>
</reference>
<dbReference type="Proteomes" id="UP000232688">
    <property type="component" value="Unassembled WGS sequence"/>
</dbReference>
<accession>A0A2I1EE28</accession>
<dbReference type="EMBL" id="LLXH01000023">
    <property type="protein sequence ID" value="PKC75425.1"/>
    <property type="molecule type" value="Genomic_DNA"/>
</dbReference>
<evidence type="ECO:0000313" key="3">
    <source>
        <dbReference type="Proteomes" id="UP000232688"/>
    </source>
</evidence>
<reference evidence="2 3" key="4">
    <citation type="submission" date="2017-10" db="EMBL/GenBank/DDBJ databases">
        <title>Genome analyses suggest a sexual origin of heterokaryosis in a supposedly ancient asexual fungus.</title>
        <authorList>
            <person name="Corradi N."/>
            <person name="Sedzielewska K."/>
            <person name="Noel J."/>
            <person name="Charron P."/>
            <person name="Farinelli L."/>
            <person name="Marton T."/>
            <person name="Kruger M."/>
            <person name="Pelin A."/>
            <person name="Brachmann A."/>
            <person name="Corradi N."/>
        </authorList>
    </citation>
    <scope>NUCLEOTIDE SEQUENCE [LARGE SCALE GENOMIC DNA]</scope>
    <source>
        <strain evidence="2 3">A1</strain>
    </source>
</reference>
<dbReference type="OrthoDB" id="7318948at2759"/>
<dbReference type="AlphaFoldDB" id="A0A2I1EE28"/>